<evidence type="ECO:0000313" key="1">
    <source>
        <dbReference type="EMBL" id="KIK41310.1"/>
    </source>
</evidence>
<sequence length="124" mass="13959">MKRVSKSFTTVRHSLYRSLSTSSREVKMSFESCHARKTRKLRVQRVQNYISLCMPRTTSYLARIRGTLTRTGAGKPLKSHLPADDWVRVPPGSTHVTCNLGSTWIFQASTANLLVSGFAFPDAR</sequence>
<reference evidence="2" key="2">
    <citation type="submission" date="2015-01" db="EMBL/GenBank/DDBJ databases">
        <title>Evolutionary Origins and Diversification of the Mycorrhizal Mutualists.</title>
        <authorList>
            <consortium name="DOE Joint Genome Institute"/>
            <consortium name="Mycorrhizal Genomics Consortium"/>
            <person name="Kohler A."/>
            <person name="Kuo A."/>
            <person name="Nagy L.G."/>
            <person name="Floudas D."/>
            <person name="Copeland A."/>
            <person name="Barry K.W."/>
            <person name="Cichocki N."/>
            <person name="Veneault-Fourrey C."/>
            <person name="LaButti K."/>
            <person name="Lindquist E.A."/>
            <person name="Lipzen A."/>
            <person name="Lundell T."/>
            <person name="Morin E."/>
            <person name="Murat C."/>
            <person name="Riley R."/>
            <person name="Ohm R."/>
            <person name="Sun H."/>
            <person name="Tunlid A."/>
            <person name="Henrissat B."/>
            <person name="Grigoriev I.V."/>
            <person name="Hibbett D.S."/>
            <person name="Martin F."/>
        </authorList>
    </citation>
    <scope>NUCLEOTIDE SEQUENCE [LARGE SCALE GENOMIC DNA]</scope>
    <source>
        <strain evidence="2">UH-Slu-Lm8-n1</strain>
    </source>
</reference>
<proteinExistence type="predicted"/>
<evidence type="ECO:0000313" key="2">
    <source>
        <dbReference type="Proteomes" id="UP000054485"/>
    </source>
</evidence>
<dbReference type="AlphaFoldDB" id="A0A0C9ZTQ3"/>
<dbReference type="InParanoid" id="A0A0C9ZTQ3"/>
<accession>A0A0C9ZTQ3</accession>
<organism evidence="1 2">
    <name type="scientific">Suillus luteus UH-Slu-Lm8-n1</name>
    <dbReference type="NCBI Taxonomy" id="930992"/>
    <lineage>
        <taxon>Eukaryota</taxon>
        <taxon>Fungi</taxon>
        <taxon>Dikarya</taxon>
        <taxon>Basidiomycota</taxon>
        <taxon>Agaricomycotina</taxon>
        <taxon>Agaricomycetes</taxon>
        <taxon>Agaricomycetidae</taxon>
        <taxon>Boletales</taxon>
        <taxon>Suillineae</taxon>
        <taxon>Suillaceae</taxon>
        <taxon>Suillus</taxon>
    </lineage>
</organism>
<dbReference type="HOGENOM" id="CLU_2005414_0_0_1"/>
<name>A0A0C9ZTQ3_9AGAM</name>
<dbReference type="Proteomes" id="UP000054485">
    <property type="component" value="Unassembled WGS sequence"/>
</dbReference>
<dbReference type="EMBL" id="KN835272">
    <property type="protein sequence ID" value="KIK41310.1"/>
    <property type="molecule type" value="Genomic_DNA"/>
</dbReference>
<keyword evidence="2" id="KW-1185">Reference proteome</keyword>
<reference evidence="1 2" key="1">
    <citation type="submission" date="2014-04" db="EMBL/GenBank/DDBJ databases">
        <authorList>
            <consortium name="DOE Joint Genome Institute"/>
            <person name="Kuo A."/>
            <person name="Ruytinx J."/>
            <person name="Rineau F."/>
            <person name="Colpaert J."/>
            <person name="Kohler A."/>
            <person name="Nagy L.G."/>
            <person name="Floudas D."/>
            <person name="Copeland A."/>
            <person name="Barry K.W."/>
            <person name="Cichocki N."/>
            <person name="Veneault-Fourrey C."/>
            <person name="LaButti K."/>
            <person name="Lindquist E.A."/>
            <person name="Lipzen A."/>
            <person name="Lundell T."/>
            <person name="Morin E."/>
            <person name="Murat C."/>
            <person name="Sun H."/>
            <person name="Tunlid A."/>
            <person name="Henrissat B."/>
            <person name="Grigoriev I.V."/>
            <person name="Hibbett D.S."/>
            <person name="Martin F."/>
            <person name="Nordberg H.P."/>
            <person name="Cantor M.N."/>
            <person name="Hua S.X."/>
        </authorList>
    </citation>
    <scope>NUCLEOTIDE SEQUENCE [LARGE SCALE GENOMIC DNA]</scope>
    <source>
        <strain evidence="1 2">UH-Slu-Lm8-n1</strain>
    </source>
</reference>
<gene>
    <name evidence="1" type="ORF">CY34DRAFT_806189</name>
</gene>
<protein>
    <submittedName>
        <fullName evidence="1">Uncharacterized protein</fullName>
    </submittedName>
</protein>